<evidence type="ECO:0000256" key="2">
    <source>
        <dbReference type="ARBA" id="ARBA00022617"/>
    </source>
</evidence>
<dbReference type="PRINTS" id="PR00465">
    <property type="entry name" value="EP450IV"/>
</dbReference>
<comment type="cofactor">
    <cofactor evidence="6">
        <name>heme</name>
        <dbReference type="ChEBI" id="CHEBI:30413"/>
    </cofactor>
</comment>
<evidence type="ECO:0000256" key="8">
    <source>
        <dbReference type="SAM" id="Phobius"/>
    </source>
</evidence>
<keyword evidence="2 6" id="KW-0349">Heme</keyword>
<evidence type="ECO:0000256" key="3">
    <source>
        <dbReference type="ARBA" id="ARBA00022723"/>
    </source>
</evidence>
<feature type="binding site" description="axial binding residue" evidence="6">
    <location>
        <position position="535"/>
    </location>
    <ligand>
        <name>heme</name>
        <dbReference type="ChEBI" id="CHEBI:30413"/>
    </ligand>
    <ligandPart>
        <name>Fe</name>
        <dbReference type="ChEBI" id="CHEBI:18248"/>
    </ligandPart>
</feature>
<evidence type="ECO:0000313" key="9">
    <source>
        <dbReference type="EMBL" id="SPO02204.1"/>
    </source>
</evidence>
<evidence type="ECO:0000256" key="6">
    <source>
        <dbReference type="PIRSR" id="PIRSR602403-1"/>
    </source>
</evidence>
<comment type="caution">
    <text evidence="9">The sequence shown here is derived from an EMBL/GenBank/DDBJ whole genome shotgun (WGS) entry which is preliminary data.</text>
</comment>
<dbReference type="GO" id="GO:0005506">
    <property type="term" value="F:iron ion binding"/>
    <property type="evidence" value="ECO:0007669"/>
    <property type="project" value="InterPro"/>
</dbReference>
<reference evidence="9" key="1">
    <citation type="submission" date="2018-03" db="EMBL/GenBank/DDBJ databases">
        <authorList>
            <person name="Guldener U."/>
        </authorList>
    </citation>
    <scope>NUCLEOTIDE SEQUENCE</scope>
</reference>
<keyword evidence="10" id="KW-1185">Reference proteome</keyword>
<feature type="region of interest" description="Disordered" evidence="7">
    <location>
        <begin position="470"/>
        <end position="511"/>
    </location>
</feature>
<dbReference type="PANTHER" id="PTHR24304">
    <property type="entry name" value="CYTOCHROME P450 FAMILY 7"/>
    <property type="match status" value="1"/>
</dbReference>
<dbReference type="InterPro" id="IPR050529">
    <property type="entry name" value="CYP450_sterol_14alpha_dmase"/>
</dbReference>
<dbReference type="GO" id="GO:0020037">
    <property type="term" value="F:heme binding"/>
    <property type="evidence" value="ECO:0007669"/>
    <property type="project" value="InterPro"/>
</dbReference>
<dbReference type="AlphaFoldDB" id="A0AAE8SVA6"/>
<dbReference type="GO" id="GO:0016705">
    <property type="term" value="F:oxidoreductase activity, acting on paired donors, with incorporation or reduction of molecular oxygen"/>
    <property type="evidence" value="ECO:0007669"/>
    <property type="project" value="InterPro"/>
</dbReference>
<keyword evidence="4 6" id="KW-0408">Iron</keyword>
<dbReference type="PANTHER" id="PTHR24304:SF2">
    <property type="entry name" value="24-HYDROXYCHOLESTEROL 7-ALPHA-HYDROXYLASE"/>
    <property type="match status" value="1"/>
</dbReference>
<dbReference type="SUPFAM" id="SSF48264">
    <property type="entry name" value="Cytochrome P450"/>
    <property type="match status" value="1"/>
</dbReference>
<dbReference type="EMBL" id="ONZQ02000006">
    <property type="protein sequence ID" value="SPO02204.1"/>
    <property type="molecule type" value="Genomic_DNA"/>
</dbReference>
<feature type="compositionally biased region" description="Basic and acidic residues" evidence="7">
    <location>
        <begin position="493"/>
        <end position="511"/>
    </location>
</feature>
<organism evidence="9 10">
    <name type="scientific">Cephalotrichum gorgonifer</name>
    <dbReference type="NCBI Taxonomy" id="2041049"/>
    <lineage>
        <taxon>Eukaryota</taxon>
        <taxon>Fungi</taxon>
        <taxon>Dikarya</taxon>
        <taxon>Ascomycota</taxon>
        <taxon>Pezizomycotina</taxon>
        <taxon>Sordariomycetes</taxon>
        <taxon>Hypocreomycetidae</taxon>
        <taxon>Microascales</taxon>
        <taxon>Microascaceae</taxon>
        <taxon>Cephalotrichum</taxon>
    </lineage>
</organism>
<evidence type="ECO:0000256" key="5">
    <source>
        <dbReference type="ARBA" id="ARBA00023033"/>
    </source>
</evidence>
<keyword evidence="3 6" id="KW-0479">Metal-binding</keyword>
<gene>
    <name evidence="9" type="ORF">DNG_04877</name>
</gene>
<keyword evidence="8" id="KW-0812">Transmembrane</keyword>
<name>A0AAE8SVA6_9PEZI</name>
<dbReference type="Proteomes" id="UP001187682">
    <property type="component" value="Unassembled WGS sequence"/>
</dbReference>
<dbReference type="GO" id="GO:0008395">
    <property type="term" value="F:steroid hydroxylase activity"/>
    <property type="evidence" value="ECO:0007669"/>
    <property type="project" value="TreeGrafter"/>
</dbReference>
<keyword evidence="5" id="KW-0560">Oxidoreductase</keyword>
<dbReference type="InterPro" id="IPR002403">
    <property type="entry name" value="Cyt_P450_E_grp-IV"/>
</dbReference>
<comment type="similarity">
    <text evidence="1">Belongs to the cytochrome P450 family.</text>
</comment>
<evidence type="ECO:0000256" key="7">
    <source>
        <dbReference type="SAM" id="MobiDB-lite"/>
    </source>
</evidence>
<keyword evidence="5" id="KW-0503">Monooxygenase</keyword>
<evidence type="ECO:0000313" key="10">
    <source>
        <dbReference type="Proteomes" id="UP001187682"/>
    </source>
</evidence>
<protein>
    <submittedName>
        <fullName evidence="9">Related to cytochrome p450 7a1</fullName>
    </submittedName>
</protein>
<evidence type="ECO:0000256" key="4">
    <source>
        <dbReference type="ARBA" id="ARBA00023004"/>
    </source>
</evidence>
<proteinExistence type="inferred from homology"/>
<evidence type="ECO:0000256" key="1">
    <source>
        <dbReference type="ARBA" id="ARBA00010617"/>
    </source>
</evidence>
<dbReference type="CDD" id="cd11040">
    <property type="entry name" value="CYP7_CYP8-like"/>
    <property type="match status" value="1"/>
</dbReference>
<dbReference type="Gene3D" id="1.10.630.10">
    <property type="entry name" value="Cytochrome P450"/>
    <property type="match status" value="1"/>
</dbReference>
<accession>A0AAE8SVA6</accession>
<sequence>MSLLSLDDWRDIDVRLALLVSVLATPALTFLITSASARYRLLRYEARGENDAVEPPTAPFAVPGLAHTVSFAFKTASYIGELGKRFGSIPLRLRVAGMDMYYVPPGATLHGIFKNSRQLSKHMIGIMLKRQFGMREEDIGIWAADESGIFAQPAPGHEGADPAKRLWHIVHRDLQTHLSGTPVNIMTAKFAEMFARRITGSNPNVRSGEWTELPDLYAFLRVEMLYAAVEALCGTALFDIAPTFVEDFWAYDDAFPTIFRRIPKFIAPGAYAARERMHEHMKAWHLWAGANFDWESPEALEADWEPVYGSKIMRARAQMVRNAGMTIEGVAALDAGFVWTANANAIPAAIWAVFDIIRVEGLRERVLAETEPCFTPHTLDFDLPRLCSLPLLTSVYMEELRLRAAATVTRQVVTDDFSVGPWWFRRGANIFALPWFGGRDAGFWNTGREGDERPVARFWAERFLEYPEDPASGPVRDRERPEVSGAAAGATDGGEKVRPGPGRREKTSEDDARARVVTTGIQGHYYPYGGGVKICPGRFFAKQEIMVSVAVLLRACEIELVDPEGAEGIGEDMGRFPLGTLPPDGKIPFRIRRRL</sequence>
<keyword evidence="8" id="KW-0472">Membrane</keyword>
<keyword evidence="8" id="KW-1133">Transmembrane helix</keyword>
<feature type="transmembrane region" description="Helical" evidence="8">
    <location>
        <begin position="16"/>
        <end position="37"/>
    </location>
</feature>
<dbReference type="InterPro" id="IPR036396">
    <property type="entry name" value="Cyt_P450_sf"/>
</dbReference>